<reference evidence="3 4" key="1">
    <citation type="submission" date="2016-10" db="EMBL/GenBank/DDBJ databases">
        <authorList>
            <person name="Varghese N."/>
        </authorList>
    </citation>
    <scope>NUCLEOTIDE SEQUENCE [LARGE SCALE GENOMIC DNA]</scope>
    <source>
        <strain evidence="3 4">KA00225</strain>
    </source>
</reference>
<feature type="transmembrane region" description="Helical" evidence="2">
    <location>
        <begin position="28"/>
        <end position="45"/>
    </location>
</feature>
<accession>A0A2K1SWL5</accession>
<dbReference type="AlphaFoldDB" id="A0A2K1SWL5"/>
<evidence type="ECO:0000256" key="1">
    <source>
        <dbReference type="SAM" id="MobiDB-lite"/>
    </source>
</evidence>
<keyword evidence="2" id="KW-0812">Transmembrane</keyword>
<evidence type="ECO:0000313" key="3">
    <source>
        <dbReference type="EMBL" id="PNS43940.1"/>
    </source>
</evidence>
<dbReference type="EMBL" id="MNLH01000001">
    <property type="protein sequence ID" value="PNS43940.1"/>
    <property type="molecule type" value="Genomic_DNA"/>
</dbReference>
<dbReference type="RefSeq" id="WP_103084305.1">
    <property type="nucleotide sequence ID" value="NZ_JBLLPO010000004.1"/>
</dbReference>
<feature type="compositionally biased region" description="Basic and acidic residues" evidence="1">
    <location>
        <begin position="13"/>
        <end position="22"/>
    </location>
</feature>
<evidence type="ECO:0000313" key="4">
    <source>
        <dbReference type="Proteomes" id="UP000236146"/>
    </source>
</evidence>
<evidence type="ECO:0000256" key="2">
    <source>
        <dbReference type="SAM" id="Phobius"/>
    </source>
</evidence>
<proteinExistence type="predicted"/>
<sequence length="401" mass="45280">MEQMSSNSNNEVQNKEQEQKHEKLQKRLLAAGVAGAVALIGFTVFKGPREFVGGVVNRVSWFFQGRDENGIPKKGYYSTWSRKDLEGNGLRAYNPNTDKDKFDKNGFERELNMPENYVSNSRIVVETSAEKGQFGPILKNGVVDSDVDEAAMKAAYVSYCKAGQEYGSPEVSRSFNEHEGATKRQKTFLTDAASRFDGQYDALCDVEQKTPIEPDLLLVKYFQNISRSDGSSLYVDKNGNPVTLNESAHRDSLISVARYMLYKQGFSKVQVTPGGVIGTSMVLSNRDDNGNYWTGAITEIVVPSKTDPNKFDVYSDYIYLPYYFRFYGRLLSFNEDDGNKMISIGGEMLIEHTNMLRDKNKHLMPFRIVAHNVERPLSDEHKMTGPDYKSELDHIADKFKG</sequence>
<keyword evidence="2" id="KW-0472">Membrane</keyword>
<feature type="region of interest" description="Disordered" evidence="1">
    <location>
        <begin position="1"/>
        <end position="23"/>
    </location>
</feature>
<keyword evidence="2" id="KW-1133">Transmembrane helix</keyword>
<feature type="compositionally biased region" description="Low complexity" evidence="1">
    <location>
        <begin position="1"/>
        <end position="12"/>
    </location>
</feature>
<dbReference type="Proteomes" id="UP000236146">
    <property type="component" value="Unassembled WGS sequence"/>
</dbReference>
<protein>
    <submittedName>
        <fullName evidence="3">Uncharacterized protein</fullName>
    </submittedName>
</protein>
<gene>
    <name evidence="3" type="ORF">BFS05_01685</name>
</gene>
<organism evidence="3 4">
    <name type="scientific">Gardnerella vaginalis</name>
    <dbReference type="NCBI Taxonomy" id="2702"/>
    <lineage>
        <taxon>Bacteria</taxon>
        <taxon>Bacillati</taxon>
        <taxon>Actinomycetota</taxon>
        <taxon>Actinomycetes</taxon>
        <taxon>Bifidobacteriales</taxon>
        <taxon>Bifidobacteriaceae</taxon>
        <taxon>Gardnerella</taxon>
    </lineage>
</organism>
<comment type="caution">
    <text evidence="3">The sequence shown here is derived from an EMBL/GenBank/DDBJ whole genome shotgun (WGS) entry which is preliminary data.</text>
</comment>
<name>A0A2K1SWL5_GARVA</name>